<dbReference type="GO" id="GO:0005737">
    <property type="term" value="C:cytoplasm"/>
    <property type="evidence" value="ECO:0007669"/>
    <property type="project" value="TreeGrafter"/>
</dbReference>
<reference evidence="4" key="1">
    <citation type="submission" date="2023-08" db="EMBL/GenBank/DDBJ databases">
        <authorList>
            <person name="Audoor S."/>
            <person name="Bilcke G."/>
        </authorList>
    </citation>
    <scope>NUCLEOTIDE SEQUENCE</scope>
</reference>
<dbReference type="InterPro" id="IPR022643">
    <property type="entry name" value="De-COase2_C"/>
</dbReference>
<name>A0AAD2FZA7_9STRA</name>
<feature type="domain" description="Orn/DAP/Arg decarboxylase 2 C-terminal" evidence="3">
    <location>
        <begin position="197"/>
        <end position="338"/>
    </location>
</feature>
<dbReference type="PRINTS" id="PR01182">
    <property type="entry name" value="ORNDCRBXLASE"/>
</dbReference>
<comment type="caution">
    <text evidence="4">The sequence shown here is derived from an EMBL/GenBank/DDBJ whole genome shotgun (WGS) entry which is preliminary data.</text>
</comment>
<evidence type="ECO:0000256" key="1">
    <source>
        <dbReference type="ARBA" id="ARBA00022898"/>
    </source>
</evidence>
<dbReference type="PANTHER" id="PTHR11482">
    <property type="entry name" value="ARGININE/DIAMINOPIMELATE/ORNITHINE DECARBOXYLASE"/>
    <property type="match status" value="1"/>
</dbReference>
<keyword evidence="1" id="KW-0663">Pyridoxal phosphate</keyword>
<dbReference type="GO" id="GO:0004586">
    <property type="term" value="F:ornithine decarboxylase activity"/>
    <property type="evidence" value="ECO:0007669"/>
    <property type="project" value="TreeGrafter"/>
</dbReference>
<sequence>MSESRSRVFLLLDLAAITQTHVSCRKRLPKVRLIYSTKHNASAKLLAVLGRLGMDLRVGTNFDMETCRKNCNDIRLWDDPSCTGKTNSYYRRLILDVSMSVASSTPLIVDGHDELRRLVSAITRMSQRRQKQLPALCFIMKVDGLSDEWKDALSTTHAAASSTSHRLVGISLDLLERKTTLSNSLALLSDVLVYCRDELGMGNPQLHLTAPDSIDPILADWLSENSEWLSLCTLDISHILVKDAGAICTRIIGVKQNQASKIHYYIDDGCYGSLSNHSKSTVPVPLKAKADDGDELLNSSHDLEATVWGPTCDGIDKVCVGKLPKLCRDDWLVFGNTGFCDVGTTFNGFAPPDVVYCALGGVLYPSAPR</sequence>
<dbReference type="GO" id="GO:0033387">
    <property type="term" value="P:putrescine biosynthetic process from arginine, via ornithine"/>
    <property type="evidence" value="ECO:0007669"/>
    <property type="project" value="TreeGrafter"/>
</dbReference>
<accession>A0AAD2FZA7</accession>
<evidence type="ECO:0000313" key="5">
    <source>
        <dbReference type="Proteomes" id="UP001295423"/>
    </source>
</evidence>
<evidence type="ECO:0000256" key="2">
    <source>
        <dbReference type="ARBA" id="ARBA00023239"/>
    </source>
</evidence>
<evidence type="ECO:0000259" key="3">
    <source>
        <dbReference type="Pfam" id="PF00278"/>
    </source>
</evidence>
<dbReference type="InterPro" id="IPR002433">
    <property type="entry name" value="Orn_de-COase"/>
</dbReference>
<keyword evidence="2" id="KW-0456">Lyase</keyword>
<dbReference type="SUPFAM" id="SSF50621">
    <property type="entry name" value="Alanine racemase C-terminal domain-like"/>
    <property type="match status" value="1"/>
</dbReference>
<dbReference type="AlphaFoldDB" id="A0AAD2FZA7"/>
<gene>
    <name evidence="4" type="ORF">CYCCA115_LOCUS15687</name>
</gene>
<dbReference type="EMBL" id="CAKOGP040001881">
    <property type="protein sequence ID" value="CAJ1955307.1"/>
    <property type="molecule type" value="Genomic_DNA"/>
</dbReference>
<protein>
    <recommendedName>
        <fullName evidence="3">Orn/DAP/Arg decarboxylase 2 C-terminal domain-containing protein</fullName>
    </recommendedName>
</protein>
<dbReference type="PANTHER" id="PTHR11482:SF6">
    <property type="entry name" value="ORNITHINE DECARBOXYLASE 1-RELATED"/>
    <property type="match status" value="1"/>
</dbReference>
<keyword evidence="5" id="KW-1185">Reference proteome</keyword>
<dbReference type="InterPro" id="IPR009006">
    <property type="entry name" value="Ala_racemase/Decarboxylase_C"/>
</dbReference>
<dbReference type="Gene3D" id="2.40.37.10">
    <property type="entry name" value="Lyase, Ornithine Decarboxylase, Chain A, domain 1"/>
    <property type="match status" value="1"/>
</dbReference>
<dbReference type="Proteomes" id="UP001295423">
    <property type="component" value="Unassembled WGS sequence"/>
</dbReference>
<dbReference type="Pfam" id="PF00278">
    <property type="entry name" value="Orn_DAP_Arg_deC"/>
    <property type="match status" value="1"/>
</dbReference>
<proteinExistence type="predicted"/>
<evidence type="ECO:0000313" key="4">
    <source>
        <dbReference type="EMBL" id="CAJ1955307.1"/>
    </source>
</evidence>
<organism evidence="4 5">
    <name type="scientific">Cylindrotheca closterium</name>
    <dbReference type="NCBI Taxonomy" id="2856"/>
    <lineage>
        <taxon>Eukaryota</taxon>
        <taxon>Sar</taxon>
        <taxon>Stramenopiles</taxon>
        <taxon>Ochrophyta</taxon>
        <taxon>Bacillariophyta</taxon>
        <taxon>Bacillariophyceae</taxon>
        <taxon>Bacillariophycidae</taxon>
        <taxon>Bacillariales</taxon>
        <taxon>Bacillariaceae</taxon>
        <taxon>Cylindrotheca</taxon>
    </lineage>
</organism>